<keyword evidence="3" id="KW-0378">Hydrolase</keyword>
<evidence type="ECO:0000259" key="5">
    <source>
        <dbReference type="Pfam" id="PF04389"/>
    </source>
</evidence>
<feature type="compositionally biased region" description="Acidic residues" evidence="4">
    <location>
        <begin position="850"/>
        <end position="859"/>
    </location>
</feature>
<keyword evidence="3" id="KW-0732">Signal</keyword>
<dbReference type="EMBL" id="NAJN01000833">
    <property type="protein sequence ID" value="TKA68262.1"/>
    <property type="molecule type" value="Genomic_DNA"/>
</dbReference>
<dbReference type="InterPro" id="IPR007484">
    <property type="entry name" value="Peptidase_M28"/>
</dbReference>
<feature type="compositionally biased region" description="Basic residues" evidence="4">
    <location>
        <begin position="1128"/>
        <end position="1138"/>
    </location>
</feature>
<sequence length="1173" mass="129555">MLSLYALLTHLTTLLPFVASYTTLSDSTLKSLPGPGTDFNILNGALLAPILRPRVPGTPGSIAVLKHFVDFFHTQLPAWNITFQNSTSKTPLTGNTNIPFVNLIATRDPPWTEPGEVGRLALVAHYDSKITPEGFIGATDSAAPCAMIMHAVRSVDDALTKKWAKMEAEGVGKGGFEGVEEEKGLQVLLLDGEEAFESWTETDSLYGARALAESWEQTQHPALSTYHNSLSSISLFLLLDLLGAANPTVPSYFKTTHWAYQSMAALEVRLRDLRLFWSSPTHPSKRNKPTKDAQNQVQKARMNKPRKEPLFLTEADKKGGMFRGWMVQDDHVPFMARGVEVLHMIPTPFPRVWHEMDDDGEHLDDSTVEDWARLITAFVGEWMDLEGFFNVVPNAAEERGLHVPTSKTESRKGKEETPESEASSVTLMADDDLANGEAAKKVILEPVAMPDDAARLATRYHDDVEALKKGEPHPWIQKGLHKMLQMNQTKSILQQDVPTVASKLTHLWFRWPTSPIRKDDPNVKYWWGSGDFLEENEEDNLELEDPIRDSAVDETPSSKKIKASTTDLQLVNGKRRSKDPLRFLDYYNEKSYGYPIVRSKKMIPERHIHRIVNVAPGPDYSLKKLWATPRPAAPHPERPQGPVRPAVAGSRAQEQDVLAGRIPNFFPGREMQSSDPTDPATAAFAEKMASLTALRRFRLHPKVPYTAGSSGFVELPDDAITAVPLQSLLDTSATKKQTLIHLPTLEEINELWDRVYQAENEVLQRETYCRVCRRPFRYDKTDEVAAHYATHRDRQSREPVFPGTVEPVVKESSKALHSRRKPTFTNALPSVIPSPEIRKRKHAIIGQLEDSTDGADADIDTPLPAPSKATSPNSTKKSRLESSSTTFASIPPSTAKAIVKAGGAKQGKKRGPADQTYRDKPASFPSSSEPSPVLRRTGRKRGNTIFGDRPYKPVSSSEPSPIGPEPTKRSTRAAPADRTYRDQPANGTSLSEPLLLVPKVGRKRQNAIAAERPYKATLSLKHSPVLPVPTMGRKGQNAIASERSYKSVAAVVSPNTSPVLPRAGRKRGNTIFGARPSPSKLLPCPVTSPVLPESVKGGLKRSNAIRRPRAPRSSLSSASPTLGATGVRKGKPAAKTHKPLLQSPSPRSRRTRGERAMTPEPAPSVPRIRSKYV</sequence>
<dbReference type="GO" id="GO:0008233">
    <property type="term" value="F:peptidase activity"/>
    <property type="evidence" value="ECO:0007669"/>
    <property type="project" value="UniProtKB-KW"/>
</dbReference>
<feature type="region of interest" description="Disordered" evidence="4">
    <location>
        <begin position="1091"/>
        <end position="1173"/>
    </location>
</feature>
<evidence type="ECO:0000313" key="6">
    <source>
        <dbReference type="EMBL" id="TKA68262.1"/>
    </source>
</evidence>
<accession>A0A4U0WWX7</accession>
<dbReference type="Pfam" id="PF04389">
    <property type="entry name" value="Peptidase_M28"/>
    <property type="match status" value="1"/>
</dbReference>
<evidence type="ECO:0000256" key="2">
    <source>
        <dbReference type="ARBA" id="ARBA00023315"/>
    </source>
</evidence>
<feature type="region of interest" description="Disordered" evidence="4">
    <location>
        <begin position="811"/>
        <end position="832"/>
    </location>
</feature>
<dbReference type="PANTHER" id="PTHR12283:SF6">
    <property type="entry name" value="GLUTAMINYL-PEPTIDE CYCLOTRANSFERASE-RELATED"/>
    <property type="match status" value="1"/>
</dbReference>
<dbReference type="EC" id="3.4.-.-" evidence="3"/>
<dbReference type="SUPFAM" id="SSF53187">
    <property type="entry name" value="Zn-dependent exopeptidases"/>
    <property type="match status" value="1"/>
</dbReference>
<dbReference type="InterPro" id="IPR040234">
    <property type="entry name" value="QC/QCL"/>
</dbReference>
<feature type="compositionally biased region" description="Basic and acidic residues" evidence="4">
    <location>
        <begin position="408"/>
        <end position="417"/>
    </location>
</feature>
<protein>
    <recommendedName>
        <fullName evidence="3">Peptide hydrolase</fullName>
        <ecNumber evidence="3">3.4.-.-</ecNumber>
    </recommendedName>
</protein>
<feature type="region of interest" description="Disordered" evidence="4">
    <location>
        <begin position="629"/>
        <end position="652"/>
    </location>
</feature>
<keyword evidence="7" id="KW-1185">Reference proteome</keyword>
<organism evidence="6 7">
    <name type="scientific">Cryomyces minteri</name>
    <dbReference type="NCBI Taxonomy" id="331657"/>
    <lineage>
        <taxon>Eukaryota</taxon>
        <taxon>Fungi</taxon>
        <taxon>Dikarya</taxon>
        <taxon>Ascomycota</taxon>
        <taxon>Pezizomycotina</taxon>
        <taxon>Dothideomycetes</taxon>
        <taxon>Dothideomycetes incertae sedis</taxon>
        <taxon>Cryomyces</taxon>
    </lineage>
</organism>
<keyword evidence="3" id="KW-0479">Metal-binding</keyword>
<gene>
    <name evidence="6" type="ORF">B0A49_06286</name>
</gene>
<feature type="compositionally biased region" description="Low complexity" evidence="4">
    <location>
        <begin position="922"/>
        <end position="932"/>
    </location>
</feature>
<dbReference type="GO" id="GO:0006508">
    <property type="term" value="P:proteolysis"/>
    <property type="evidence" value="ECO:0007669"/>
    <property type="project" value="UniProtKB-KW"/>
</dbReference>
<evidence type="ECO:0000256" key="1">
    <source>
        <dbReference type="ARBA" id="ARBA00022679"/>
    </source>
</evidence>
<feature type="region of interest" description="Disordered" evidence="4">
    <location>
        <begin position="847"/>
        <end position="991"/>
    </location>
</feature>
<name>A0A4U0WWX7_9PEZI</name>
<dbReference type="AlphaFoldDB" id="A0A4U0WWX7"/>
<comment type="similarity">
    <text evidence="3">Belongs to the peptidase M28 family.</text>
</comment>
<evidence type="ECO:0000256" key="4">
    <source>
        <dbReference type="SAM" id="MobiDB-lite"/>
    </source>
</evidence>
<dbReference type="PANTHER" id="PTHR12283">
    <property type="entry name" value="GLUTAMINYL-PEPTIDE CYCLOTRANSFERASE"/>
    <property type="match status" value="1"/>
</dbReference>
<feature type="signal peptide" evidence="3">
    <location>
        <begin position="1"/>
        <end position="20"/>
    </location>
</feature>
<keyword evidence="3" id="KW-0645">Protease</keyword>
<comment type="caution">
    <text evidence="6">The sequence shown here is derived from an EMBL/GenBank/DDBJ whole genome shotgun (WGS) entry which is preliminary data.</text>
</comment>
<dbReference type="OrthoDB" id="3907302at2759"/>
<keyword evidence="1" id="KW-0808">Transferase</keyword>
<proteinExistence type="inferred from homology"/>
<feature type="compositionally biased region" description="Polar residues" evidence="4">
    <location>
        <begin position="868"/>
        <end position="892"/>
    </location>
</feature>
<feature type="region of interest" description="Disordered" evidence="4">
    <location>
        <begin position="280"/>
        <end position="303"/>
    </location>
</feature>
<dbReference type="GO" id="GO:0008270">
    <property type="term" value="F:zinc ion binding"/>
    <property type="evidence" value="ECO:0007669"/>
    <property type="project" value="TreeGrafter"/>
</dbReference>
<dbReference type="InterPro" id="IPR037457">
    <property type="entry name" value="M28_QC"/>
</dbReference>
<dbReference type="STRING" id="331657.A0A4U0WWX7"/>
<evidence type="ECO:0000313" key="7">
    <source>
        <dbReference type="Proteomes" id="UP000308768"/>
    </source>
</evidence>
<dbReference type="GO" id="GO:0016603">
    <property type="term" value="F:glutaminyl-peptide cyclotransferase activity"/>
    <property type="evidence" value="ECO:0007669"/>
    <property type="project" value="InterPro"/>
</dbReference>
<feature type="compositionally biased region" description="Low complexity" evidence="4">
    <location>
        <begin position="1111"/>
        <end position="1120"/>
    </location>
</feature>
<dbReference type="Gene3D" id="3.40.630.10">
    <property type="entry name" value="Zn peptidases"/>
    <property type="match status" value="1"/>
</dbReference>
<feature type="region of interest" description="Disordered" evidence="4">
    <location>
        <begin position="400"/>
        <end position="424"/>
    </location>
</feature>
<feature type="region of interest" description="Disordered" evidence="4">
    <location>
        <begin position="1055"/>
        <end position="1076"/>
    </location>
</feature>
<feature type="domain" description="Peptidase M28" evidence="5">
    <location>
        <begin position="118"/>
        <end position="379"/>
    </location>
</feature>
<keyword evidence="3" id="KW-0862">Zinc</keyword>
<reference evidence="6 7" key="1">
    <citation type="submission" date="2017-03" db="EMBL/GenBank/DDBJ databases">
        <title>Genomes of endolithic fungi from Antarctica.</title>
        <authorList>
            <person name="Coleine C."/>
            <person name="Masonjones S."/>
            <person name="Stajich J.E."/>
        </authorList>
    </citation>
    <scope>NUCLEOTIDE SEQUENCE [LARGE SCALE GENOMIC DNA]</scope>
    <source>
        <strain evidence="6 7">CCFEE 5187</strain>
    </source>
</reference>
<dbReference type="CDD" id="cd03880">
    <property type="entry name" value="M28_QC_like"/>
    <property type="match status" value="1"/>
</dbReference>
<feature type="chain" id="PRO_5021043657" description="Peptide hydrolase" evidence="3">
    <location>
        <begin position="21"/>
        <end position="1173"/>
    </location>
</feature>
<dbReference type="Proteomes" id="UP000308768">
    <property type="component" value="Unassembled WGS sequence"/>
</dbReference>
<evidence type="ECO:0000256" key="3">
    <source>
        <dbReference type="RuleBase" id="RU361240"/>
    </source>
</evidence>
<keyword evidence="2" id="KW-0012">Acyltransferase</keyword>